<dbReference type="Proteomes" id="UP001148838">
    <property type="component" value="Unassembled WGS sequence"/>
</dbReference>
<gene>
    <name evidence="3" type="ORF">ANN_02158</name>
</gene>
<dbReference type="Gene3D" id="1.25.40.10">
    <property type="entry name" value="Tetratricopeptide repeat domain"/>
    <property type="match status" value="1"/>
</dbReference>
<proteinExistence type="predicted"/>
<reference evidence="3 4" key="1">
    <citation type="journal article" date="2022" name="Allergy">
        <title>Genome assembly and annotation of Periplaneta americana reveal a comprehensive cockroach allergen profile.</title>
        <authorList>
            <person name="Wang L."/>
            <person name="Xiong Q."/>
            <person name="Saelim N."/>
            <person name="Wang L."/>
            <person name="Nong W."/>
            <person name="Wan A.T."/>
            <person name="Shi M."/>
            <person name="Liu X."/>
            <person name="Cao Q."/>
            <person name="Hui J.H.L."/>
            <person name="Sookrung N."/>
            <person name="Leung T.F."/>
            <person name="Tungtrongchitr A."/>
            <person name="Tsui S.K.W."/>
        </authorList>
    </citation>
    <scope>NUCLEOTIDE SEQUENCE [LARGE SCALE GENOMIC DNA]</scope>
    <source>
        <strain evidence="3">PWHHKU_190912</strain>
    </source>
</reference>
<name>A0ABQ8TWM0_PERAM</name>
<protein>
    <recommendedName>
        <fullName evidence="5">Tetratricopeptide repeat protein 1</fullName>
    </recommendedName>
</protein>
<keyword evidence="4" id="KW-1185">Reference proteome</keyword>
<feature type="region of interest" description="Disordered" evidence="2">
    <location>
        <begin position="63"/>
        <end position="87"/>
    </location>
</feature>
<organism evidence="3 4">
    <name type="scientific">Periplaneta americana</name>
    <name type="common">American cockroach</name>
    <name type="synonym">Blatta americana</name>
    <dbReference type="NCBI Taxonomy" id="6978"/>
    <lineage>
        <taxon>Eukaryota</taxon>
        <taxon>Metazoa</taxon>
        <taxon>Ecdysozoa</taxon>
        <taxon>Arthropoda</taxon>
        <taxon>Hexapoda</taxon>
        <taxon>Insecta</taxon>
        <taxon>Pterygota</taxon>
        <taxon>Neoptera</taxon>
        <taxon>Polyneoptera</taxon>
        <taxon>Dictyoptera</taxon>
        <taxon>Blattodea</taxon>
        <taxon>Blattoidea</taxon>
        <taxon>Blattidae</taxon>
        <taxon>Blattinae</taxon>
        <taxon>Periplaneta</taxon>
    </lineage>
</organism>
<dbReference type="InterPro" id="IPR019734">
    <property type="entry name" value="TPR_rpt"/>
</dbReference>
<evidence type="ECO:0000313" key="3">
    <source>
        <dbReference type="EMBL" id="KAJ4450728.1"/>
    </source>
</evidence>
<dbReference type="PANTHER" id="PTHR46014">
    <property type="entry name" value="TETRATRICOPEPTIDE REPEAT PROTEIN 1"/>
    <property type="match status" value="1"/>
</dbReference>
<dbReference type="SMART" id="SM00028">
    <property type="entry name" value="TPR"/>
    <property type="match status" value="3"/>
</dbReference>
<evidence type="ECO:0000256" key="1">
    <source>
        <dbReference type="PROSITE-ProRule" id="PRU00339"/>
    </source>
</evidence>
<feature type="repeat" description="TPR" evidence="1">
    <location>
        <begin position="192"/>
        <end position="225"/>
    </location>
</feature>
<dbReference type="Pfam" id="PF00515">
    <property type="entry name" value="TPR_1"/>
    <property type="match status" value="1"/>
</dbReference>
<evidence type="ECO:0000256" key="2">
    <source>
        <dbReference type="SAM" id="MobiDB-lite"/>
    </source>
</evidence>
<sequence>MAEKVGGLENNEATTNEQYVIPSNEEIIDSLTKDLTSTCIKENEARAEFDKVNTDTVIEGNDKENCVDSSTNCTAESDDTLETEENKPNVADDFIDEEALKDLEVTYTTEEKERLRVEAAEYKSKGNDFFKAGEYKESAESYTLALRTCPLAFKEDRAIMYSNRAAAKIKLDLKPSAVEDCTKAIELNSEYLKAYVRRAQLYEETEKLDEALADYQKILQLDPHHKDASYAVRRLPDQINQRNEQLKQEMLGKLKDLGNMILRPFGLSTDNFKMTQDPNSGGYSVNFQQSPQ</sequence>
<dbReference type="InterPro" id="IPR052769">
    <property type="entry name" value="TPR_domain_protein"/>
</dbReference>
<evidence type="ECO:0008006" key="5">
    <source>
        <dbReference type="Google" id="ProtNLM"/>
    </source>
</evidence>
<accession>A0ABQ8TWM0</accession>
<dbReference type="PROSITE" id="PS50005">
    <property type="entry name" value="TPR"/>
    <property type="match status" value="1"/>
</dbReference>
<dbReference type="PANTHER" id="PTHR46014:SF1">
    <property type="entry name" value="TETRATRICOPEPTIDE REPEAT PROTEIN 1"/>
    <property type="match status" value="1"/>
</dbReference>
<evidence type="ECO:0000313" key="4">
    <source>
        <dbReference type="Proteomes" id="UP001148838"/>
    </source>
</evidence>
<keyword evidence="1" id="KW-0802">TPR repeat</keyword>
<dbReference type="EMBL" id="JAJSOF020000001">
    <property type="protein sequence ID" value="KAJ4450728.1"/>
    <property type="molecule type" value="Genomic_DNA"/>
</dbReference>
<dbReference type="PROSITE" id="PS50293">
    <property type="entry name" value="TPR_REGION"/>
    <property type="match status" value="1"/>
</dbReference>
<dbReference type="SUPFAM" id="SSF48452">
    <property type="entry name" value="TPR-like"/>
    <property type="match status" value="1"/>
</dbReference>
<comment type="caution">
    <text evidence="3">The sequence shown here is derived from an EMBL/GenBank/DDBJ whole genome shotgun (WGS) entry which is preliminary data.</text>
</comment>
<dbReference type="InterPro" id="IPR011990">
    <property type="entry name" value="TPR-like_helical_dom_sf"/>
</dbReference>